<sequence>MSIFYVASNQFTDNFPSSLPNLTRLTDFDLSFNNFRGPIPSTWGRSSNLVHFGINFNGLIGSGRAHDLNFLFSLTNCTQLSDLILRGNNLGGMLPDFIGNFSANLYLLDMSHNQISESLPQEIGNLVGLGLLAMNKNSLEGTIPNSIGNLKNLHSIHLEITKMQTFTAGDNNLSGNIPTQTFGYQQGLVNLDLASNSITGPIPPELGDLKHLSKLYLFSNMLSGVIPIELGGCSALTELYLDGNSFHGNIPSSLGSLTSLEFLGLSNNNFSGTIPHELENLTQLTLLELSNNQLYGEVPLARRSL</sequence>
<dbReference type="Pfam" id="PF00560">
    <property type="entry name" value="LRR_1"/>
    <property type="match status" value="5"/>
</dbReference>
<gene>
    <name evidence="1" type="ORF">PIB30_077330</name>
</gene>
<proteinExistence type="predicted"/>
<accession>A0ABU6WNT5</accession>
<dbReference type="Pfam" id="PF13855">
    <property type="entry name" value="LRR_8"/>
    <property type="match status" value="1"/>
</dbReference>
<dbReference type="PANTHER" id="PTHR48057">
    <property type="entry name" value="LEUCINE-RICH REPEAT SERINE/THREONINE-PROTEIN KINASE 1"/>
    <property type="match status" value="1"/>
</dbReference>
<protein>
    <submittedName>
        <fullName evidence="1">Uncharacterized protein</fullName>
    </submittedName>
</protein>
<name>A0ABU6WNT5_9FABA</name>
<comment type="caution">
    <text evidence="1">The sequence shown here is derived from an EMBL/GenBank/DDBJ whole genome shotgun (WGS) entry which is preliminary data.</text>
</comment>
<dbReference type="InterPro" id="IPR052595">
    <property type="entry name" value="LRRC69/RLP"/>
</dbReference>
<dbReference type="EMBL" id="JASCZI010182280">
    <property type="protein sequence ID" value="MED6187531.1"/>
    <property type="molecule type" value="Genomic_DNA"/>
</dbReference>
<dbReference type="InterPro" id="IPR001611">
    <property type="entry name" value="Leu-rich_rpt"/>
</dbReference>
<evidence type="ECO:0000313" key="2">
    <source>
        <dbReference type="Proteomes" id="UP001341840"/>
    </source>
</evidence>
<dbReference type="Proteomes" id="UP001341840">
    <property type="component" value="Unassembled WGS sequence"/>
</dbReference>
<organism evidence="1 2">
    <name type="scientific">Stylosanthes scabra</name>
    <dbReference type="NCBI Taxonomy" id="79078"/>
    <lineage>
        <taxon>Eukaryota</taxon>
        <taxon>Viridiplantae</taxon>
        <taxon>Streptophyta</taxon>
        <taxon>Embryophyta</taxon>
        <taxon>Tracheophyta</taxon>
        <taxon>Spermatophyta</taxon>
        <taxon>Magnoliopsida</taxon>
        <taxon>eudicotyledons</taxon>
        <taxon>Gunneridae</taxon>
        <taxon>Pentapetalae</taxon>
        <taxon>rosids</taxon>
        <taxon>fabids</taxon>
        <taxon>Fabales</taxon>
        <taxon>Fabaceae</taxon>
        <taxon>Papilionoideae</taxon>
        <taxon>50 kb inversion clade</taxon>
        <taxon>dalbergioids sensu lato</taxon>
        <taxon>Dalbergieae</taxon>
        <taxon>Pterocarpus clade</taxon>
        <taxon>Stylosanthes</taxon>
    </lineage>
</organism>
<keyword evidence="2" id="KW-1185">Reference proteome</keyword>
<dbReference type="Gene3D" id="3.80.10.10">
    <property type="entry name" value="Ribonuclease Inhibitor"/>
    <property type="match status" value="2"/>
</dbReference>
<evidence type="ECO:0000313" key="1">
    <source>
        <dbReference type="EMBL" id="MED6187531.1"/>
    </source>
</evidence>
<dbReference type="InterPro" id="IPR032675">
    <property type="entry name" value="LRR_dom_sf"/>
</dbReference>
<reference evidence="1 2" key="1">
    <citation type="journal article" date="2023" name="Plants (Basel)">
        <title>Bridging the Gap: Combining Genomics and Transcriptomics Approaches to Understand Stylosanthes scabra, an Orphan Legume from the Brazilian Caatinga.</title>
        <authorList>
            <person name="Ferreira-Neto J.R.C."/>
            <person name="da Silva M.D."/>
            <person name="Binneck E."/>
            <person name="de Melo N.F."/>
            <person name="da Silva R.H."/>
            <person name="de Melo A.L.T.M."/>
            <person name="Pandolfi V."/>
            <person name="Bustamante F.O."/>
            <person name="Brasileiro-Vidal A.C."/>
            <person name="Benko-Iseppon A.M."/>
        </authorList>
    </citation>
    <scope>NUCLEOTIDE SEQUENCE [LARGE SCALE GENOMIC DNA]</scope>
    <source>
        <tissue evidence="1">Leaves</tissue>
    </source>
</reference>
<dbReference type="SUPFAM" id="SSF52047">
    <property type="entry name" value="RNI-like"/>
    <property type="match status" value="1"/>
</dbReference>
<dbReference type="PANTHER" id="PTHR48057:SF29">
    <property type="entry name" value="OS02G0609900 PROTEIN"/>
    <property type="match status" value="1"/>
</dbReference>